<evidence type="ECO:0000313" key="1">
    <source>
        <dbReference type="EMBL" id="KAK7073006.1"/>
    </source>
</evidence>
<gene>
    <name evidence="1" type="ORF">SK128_012672</name>
</gene>
<sequence length="197" mass="22672">MFETLAKITRQGSQNYVNMFETLAKITRQGSQNYVNMFETLVKIIRQESQNYDLLWTPKHTESMPYEYRSITEGKATLFRYVAEEDRPSGDLSSIQCFTLDALLTAAGLGPKKMVHLLVLHTMGGEGKILDTLESANIMFLVVRDRGGIDRKDIFYAVDRLNLTLFKDIPEELDNFLFFINKEVEIVKKEKSEEAEL</sequence>
<dbReference type="Proteomes" id="UP001381693">
    <property type="component" value="Unassembled WGS sequence"/>
</dbReference>
<comment type="caution">
    <text evidence="1">The sequence shown here is derived from an EMBL/GenBank/DDBJ whole genome shotgun (WGS) entry which is preliminary data.</text>
</comment>
<organism evidence="1 2">
    <name type="scientific">Halocaridina rubra</name>
    <name type="common">Hawaiian red shrimp</name>
    <dbReference type="NCBI Taxonomy" id="373956"/>
    <lineage>
        <taxon>Eukaryota</taxon>
        <taxon>Metazoa</taxon>
        <taxon>Ecdysozoa</taxon>
        <taxon>Arthropoda</taxon>
        <taxon>Crustacea</taxon>
        <taxon>Multicrustacea</taxon>
        <taxon>Malacostraca</taxon>
        <taxon>Eumalacostraca</taxon>
        <taxon>Eucarida</taxon>
        <taxon>Decapoda</taxon>
        <taxon>Pleocyemata</taxon>
        <taxon>Caridea</taxon>
        <taxon>Atyoidea</taxon>
        <taxon>Atyidae</taxon>
        <taxon>Halocaridina</taxon>
    </lineage>
</organism>
<protein>
    <submittedName>
        <fullName evidence="1">Uncharacterized protein</fullName>
    </submittedName>
</protein>
<evidence type="ECO:0000313" key="2">
    <source>
        <dbReference type="Proteomes" id="UP001381693"/>
    </source>
</evidence>
<accession>A0AAN8WVE9</accession>
<proteinExistence type="predicted"/>
<name>A0AAN8WVE9_HALRR</name>
<dbReference type="EMBL" id="JAXCGZ010013277">
    <property type="protein sequence ID" value="KAK7073006.1"/>
    <property type="molecule type" value="Genomic_DNA"/>
</dbReference>
<keyword evidence="2" id="KW-1185">Reference proteome</keyword>
<reference evidence="1 2" key="1">
    <citation type="submission" date="2023-11" db="EMBL/GenBank/DDBJ databases">
        <title>Halocaridina rubra genome assembly.</title>
        <authorList>
            <person name="Smith C."/>
        </authorList>
    </citation>
    <scope>NUCLEOTIDE SEQUENCE [LARGE SCALE GENOMIC DNA]</scope>
    <source>
        <strain evidence="1">EP-1</strain>
        <tissue evidence="1">Whole</tissue>
    </source>
</reference>
<dbReference type="AlphaFoldDB" id="A0AAN8WVE9"/>